<name>A9D9F9_HOEPD</name>
<accession>A9D9F9</accession>
<protein>
    <submittedName>
        <fullName evidence="1">Uncharacterized protein</fullName>
    </submittedName>
</protein>
<reference evidence="1 2" key="2">
    <citation type="submission" date="2012-06" db="EMBL/GenBank/DDBJ databases">
        <authorList>
            <person name="Fiebig A."/>
        </authorList>
    </citation>
    <scope>NUCLEOTIDE SEQUENCE [LARGE SCALE GENOMIC DNA]</scope>
    <source>
        <strain evidence="1 2">DFL-43</strain>
    </source>
</reference>
<dbReference type="HOGENOM" id="CLU_1493482_0_0_5"/>
<dbReference type="RefSeq" id="WP_007197437.1">
    <property type="nucleotide sequence ID" value="NZ_CM002917.1"/>
</dbReference>
<dbReference type="Proteomes" id="UP000004291">
    <property type="component" value="Chromosome"/>
</dbReference>
<dbReference type="eggNOG" id="ENOG50347YW">
    <property type="taxonomic scope" value="Bacteria"/>
</dbReference>
<comment type="caution">
    <text evidence="1">The sequence shown here is derived from an EMBL/GenBank/DDBJ whole genome shotgun (WGS) entry which is preliminary data.</text>
</comment>
<sequence length="182" mass="21673">MSKASFRNAPVAALIYEFLYDAYALIESERARFDTWWDDEIMFPLGVFDHGFISKWEWSAEILENSGVMIHVDEPGSDIARKDDQRPPMRQPCFKPLMTLEECLATDFSAFETFDNYCFAMFTFNQHDFTFGSPRFLEAVAAKDDIFEIDKFSRWFYDEDRFREKVMTRWDEMLIREFKAAF</sequence>
<dbReference type="AlphaFoldDB" id="A9D9F9"/>
<keyword evidence="2" id="KW-1185">Reference proteome</keyword>
<dbReference type="OrthoDB" id="8221671at2"/>
<organism evidence="1 2">
    <name type="scientific">Hoeflea phototrophica (strain DSM 17068 / NCIMB 14078 / DFL-43)</name>
    <dbReference type="NCBI Taxonomy" id="411684"/>
    <lineage>
        <taxon>Bacteria</taxon>
        <taxon>Pseudomonadati</taxon>
        <taxon>Pseudomonadota</taxon>
        <taxon>Alphaproteobacteria</taxon>
        <taxon>Hyphomicrobiales</taxon>
        <taxon>Rhizobiaceae</taxon>
        <taxon>Hoeflea</taxon>
    </lineage>
</organism>
<gene>
    <name evidence="1" type="ORF">HPDFL43_08289</name>
</gene>
<proteinExistence type="predicted"/>
<evidence type="ECO:0000313" key="1">
    <source>
        <dbReference type="EMBL" id="EDQ32933.1"/>
    </source>
</evidence>
<evidence type="ECO:0000313" key="2">
    <source>
        <dbReference type="Proteomes" id="UP000004291"/>
    </source>
</evidence>
<reference evidence="1 2" key="1">
    <citation type="submission" date="2007-10" db="EMBL/GenBank/DDBJ databases">
        <authorList>
            <person name="Wagner-Dobler I."/>
            <person name="Ferriera S."/>
            <person name="Johnson J."/>
            <person name="Kravitz S."/>
            <person name="Beeson K."/>
            <person name="Sutton G."/>
            <person name="Rogers Y.-H."/>
            <person name="Friedman R."/>
            <person name="Frazier M."/>
            <person name="Venter J.C."/>
        </authorList>
    </citation>
    <scope>NUCLEOTIDE SEQUENCE [LARGE SCALE GENOMIC DNA]</scope>
    <source>
        <strain evidence="1 2">DFL-43</strain>
    </source>
</reference>
<dbReference type="EMBL" id="ABIA03000002">
    <property type="protein sequence ID" value="EDQ32933.1"/>
    <property type="molecule type" value="Genomic_DNA"/>
</dbReference>